<proteinExistence type="predicted"/>
<protein>
    <submittedName>
        <fullName evidence="2">Uncharacterized protein</fullName>
    </submittedName>
</protein>
<evidence type="ECO:0000313" key="2">
    <source>
        <dbReference type="EMBL" id="CCB85679.1"/>
    </source>
</evidence>
<dbReference type="RefSeq" id="WP_013924536.1">
    <property type="nucleotide sequence ID" value="NC_015702.1"/>
</dbReference>
<accession>F8KXU9</accession>
<dbReference type="EMBL" id="FR872580">
    <property type="protein sequence ID" value="CCB85679.1"/>
    <property type="molecule type" value="Genomic_DNA"/>
</dbReference>
<evidence type="ECO:0000256" key="1">
    <source>
        <dbReference type="SAM" id="MobiDB-lite"/>
    </source>
</evidence>
<name>F8KXU9_PARAV</name>
<dbReference type="KEGG" id="puv:PUV_07290"/>
<dbReference type="Proteomes" id="UP000000495">
    <property type="component" value="Chromosome"/>
</dbReference>
<keyword evidence="3" id="KW-1185">Reference proteome</keyword>
<organism evidence="2 3">
    <name type="scientific">Parachlamydia acanthamoebae (strain UV7)</name>
    <dbReference type="NCBI Taxonomy" id="765952"/>
    <lineage>
        <taxon>Bacteria</taxon>
        <taxon>Pseudomonadati</taxon>
        <taxon>Chlamydiota</taxon>
        <taxon>Chlamydiia</taxon>
        <taxon>Parachlamydiales</taxon>
        <taxon>Parachlamydiaceae</taxon>
        <taxon>Parachlamydia</taxon>
    </lineage>
</organism>
<dbReference type="AlphaFoldDB" id="F8KXU9"/>
<feature type="region of interest" description="Disordered" evidence="1">
    <location>
        <begin position="86"/>
        <end position="112"/>
    </location>
</feature>
<evidence type="ECO:0000313" key="3">
    <source>
        <dbReference type="Proteomes" id="UP000000495"/>
    </source>
</evidence>
<sequence length="112" mass="12208">MCNPYDPSSTISQGFDFPDTDYPFHDCFASFAKSKANTSKPKEEDTKVQKVAEASFELRNSTGSVNTPKFKGSIFSKSYGSIPSNPNSFVNNSNSSNSPNSPNHRISVTVVD</sequence>
<feature type="compositionally biased region" description="Low complexity" evidence="1">
    <location>
        <begin position="86"/>
        <end position="103"/>
    </location>
</feature>
<gene>
    <name evidence="2" type="ordered locus">PUV_07290</name>
</gene>
<dbReference type="HOGENOM" id="CLU_2143420_0_0_0"/>
<dbReference type="STRING" id="765952.PUV_07290"/>
<reference key="1">
    <citation type="journal article" date="2011" name="Mol. Biol. Evol.">
        <title>Unity in variety -- the pan-genome of the Chlamydiae.</title>
        <authorList>
            <person name="Collingro A."/>
            <person name="Tischler P."/>
            <person name="Weinmaier T."/>
            <person name="Penz T."/>
            <person name="Heinz E."/>
            <person name="Brunham R.C."/>
            <person name="Read T.D."/>
            <person name="Bavoil P.M."/>
            <person name="Sachse K."/>
            <person name="Kahane S."/>
            <person name="Friedman M.G."/>
            <person name="Rattei T."/>
            <person name="Myers G.S.A."/>
            <person name="Horn M."/>
        </authorList>
    </citation>
    <scope>NUCLEOTIDE SEQUENCE</scope>
    <source>
        <strain>UV7</strain>
    </source>
</reference>
<reference evidence="2 3" key="2">
    <citation type="journal article" date="2011" name="Mol. Biol. Evol.">
        <title>Unity in variety--the pan-genome of the Chlamydiae.</title>
        <authorList>
            <person name="Collingro A."/>
            <person name="Tischler P."/>
            <person name="Weinmaier T."/>
            <person name="Penz T."/>
            <person name="Heinz E."/>
            <person name="Brunham R.C."/>
            <person name="Read T.D."/>
            <person name="Bavoil P.M."/>
            <person name="Sachse K."/>
            <person name="Kahane S."/>
            <person name="Friedman M.G."/>
            <person name="Rattei T."/>
            <person name="Myers G.S."/>
            <person name="Horn M."/>
        </authorList>
    </citation>
    <scope>NUCLEOTIDE SEQUENCE [LARGE SCALE GENOMIC DNA]</scope>
    <source>
        <strain evidence="3">UV7</strain>
    </source>
</reference>